<feature type="transmembrane region" description="Helical" evidence="16">
    <location>
        <begin position="305"/>
        <end position="327"/>
    </location>
</feature>
<keyword evidence="8" id="KW-1278">Translocase</keyword>
<dbReference type="GO" id="GO:0048039">
    <property type="term" value="F:ubiquinone binding"/>
    <property type="evidence" value="ECO:0007669"/>
    <property type="project" value="TreeGrafter"/>
</dbReference>
<keyword evidence="14 16" id="KW-0472">Membrane</keyword>
<comment type="similarity">
    <text evidence="2 16">Belongs to the complex I subunit 4 family.</text>
</comment>
<evidence type="ECO:0000256" key="3">
    <source>
        <dbReference type="ARBA" id="ARBA00012944"/>
    </source>
</evidence>
<sequence>MFLSMKNMFTVSMVIVLSYLSSSSFTAYNEHLLMMKIDAVSFWMLIIVLLLWVSSSFSEFIIKPAFVVMMVFLFFSFTMNNLTIFFLSFESTLIPILYTIIQDGMSQERLKASFYMFFYTIFSSLPLLFIILMMNNSLMYSFEVMSLTYIYPSLFMLMVFAFMVKMPVFFFHAWLPKAHVEASTLGSVFLAGLLLKLGSYGFYRFANMFAMNLNSYVLSLGLVASVVSSMMCVIQTDLKVMIAFSSIVHMSMNLIILAQLKSVVEESFIMANLSHSLISAALFLGFGSNYSWLKSRSSLLLKGMFLLSPVFFFCWFIICFLNMSLPPSIGFIGEVLMTSIVFSFTKSFFLIAVLMSILFWFVGIYCLILFTSISHGKYLQKSILFFNNNNLCLVFFISHTLIPLILNPWF</sequence>
<dbReference type="AlphaFoldDB" id="A0A1Z1M007"/>
<keyword evidence="12 16" id="KW-0830">Ubiquinone</keyword>
<evidence type="ECO:0000256" key="14">
    <source>
        <dbReference type="ARBA" id="ARBA00023136"/>
    </source>
</evidence>
<keyword evidence="10 16" id="KW-1133">Transmembrane helix</keyword>
<evidence type="ECO:0000256" key="1">
    <source>
        <dbReference type="ARBA" id="ARBA00004225"/>
    </source>
</evidence>
<dbReference type="PANTHER" id="PTHR43507:SF20">
    <property type="entry name" value="NADH-UBIQUINONE OXIDOREDUCTASE CHAIN 4"/>
    <property type="match status" value="1"/>
</dbReference>
<feature type="transmembrane region" description="Helical" evidence="16">
    <location>
        <begin position="347"/>
        <end position="370"/>
    </location>
</feature>
<feature type="transmembrane region" description="Helical" evidence="16">
    <location>
        <begin position="154"/>
        <end position="175"/>
    </location>
</feature>
<dbReference type="InterPro" id="IPR001750">
    <property type="entry name" value="ND/Mrp_TM"/>
</dbReference>
<dbReference type="GO" id="GO:0042773">
    <property type="term" value="P:ATP synthesis coupled electron transport"/>
    <property type="evidence" value="ECO:0007669"/>
    <property type="project" value="InterPro"/>
</dbReference>
<gene>
    <name evidence="18" type="primary">nad4</name>
</gene>
<dbReference type="Pfam" id="PF00361">
    <property type="entry name" value="Proton_antipo_M"/>
    <property type="match status" value="1"/>
</dbReference>
<dbReference type="EMBL" id="MF078638">
    <property type="protein sequence ID" value="ARW59260.1"/>
    <property type="molecule type" value="Genomic_DNA"/>
</dbReference>
<evidence type="ECO:0000256" key="8">
    <source>
        <dbReference type="ARBA" id="ARBA00022967"/>
    </source>
</evidence>
<protein>
    <recommendedName>
        <fullName evidence="4 16">NADH-ubiquinone oxidoreductase chain 4</fullName>
        <ecNumber evidence="3 16">7.1.1.2</ecNumber>
    </recommendedName>
</protein>
<evidence type="ECO:0000256" key="7">
    <source>
        <dbReference type="ARBA" id="ARBA00022692"/>
    </source>
</evidence>
<dbReference type="GO" id="GO:0003954">
    <property type="term" value="F:NADH dehydrogenase activity"/>
    <property type="evidence" value="ECO:0007669"/>
    <property type="project" value="TreeGrafter"/>
</dbReference>
<dbReference type="EC" id="7.1.1.2" evidence="3 16"/>
<evidence type="ECO:0000256" key="10">
    <source>
        <dbReference type="ARBA" id="ARBA00022989"/>
    </source>
</evidence>
<proteinExistence type="inferred from homology"/>
<keyword evidence="9 16" id="KW-0249">Electron transport</keyword>
<feature type="transmembrane region" description="Helical" evidence="16">
    <location>
        <begin position="391"/>
        <end position="409"/>
    </location>
</feature>
<feature type="transmembrane region" description="Helical" evidence="16">
    <location>
        <begin position="215"/>
        <end position="234"/>
    </location>
</feature>
<dbReference type="GO" id="GO:0008137">
    <property type="term" value="F:NADH dehydrogenase (ubiquinone) activity"/>
    <property type="evidence" value="ECO:0007669"/>
    <property type="project" value="UniProtKB-UniRule"/>
</dbReference>
<feature type="transmembrane region" description="Helical" evidence="16">
    <location>
        <begin position="272"/>
        <end position="293"/>
    </location>
</feature>
<dbReference type="GO" id="GO:0031966">
    <property type="term" value="C:mitochondrial membrane"/>
    <property type="evidence" value="ECO:0007669"/>
    <property type="project" value="UniProtKB-SubCell"/>
</dbReference>
<comment type="function">
    <text evidence="16">Core subunit of the mitochondrial membrane respiratory chain NADH dehydrogenase (Complex I) which catalyzes electron transfer from NADH through the respiratory chain, using ubiquinone as an electron acceptor. Essential for the catalytic activity and assembly of complex I.</text>
</comment>
<reference evidence="18" key="1">
    <citation type="submission" date="2017-05" db="EMBL/GenBank/DDBJ databases">
        <title>Atp8 is in the grond pattern of flatworm mitochondrial genomes.</title>
        <authorList>
            <person name="Egger B."/>
            <person name="Bachmann L."/>
            <person name="Fromm B."/>
        </authorList>
    </citation>
    <scope>NUCLEOTIDE SEQUENCE</scope>
</reference>
<evidence type="ECO:0000256" key="9">
    <source>
        <dbReference type="ARBA" id="ARBA00022982"/>
    </source>
</evidence>
<accession>A0A1Z1M007</accession>
<evidence type="ECO:0000256" key="12">
    <source>
        <dbReference type="ARBA" id="ARBA00023075"/>
    </source>
</evidence>
<geneLocation type="mitochondrion" evidence="18"/>
<comment type="subcellular location">
    <subcellularLocation>
        <location evidence="1 16">Mitochondrion membrane</location>
        <topology evidence="1 16">Multi-pass membrane protein</topology>
    </subcellularLocation>
</comment>
<evidence type="ECO:0000256" key="16">
    <source>
        <dbReference type="RuleBase" id="RU003297"/>
    </source>
</evidence>
<feature type="transmembrane region" description="Helical" evidence="16">
    <location>
        <begin position="60"/>
        <end position="77"/>
    </location>
</feature>
<evidence type="ECO:0000256" key="13">
    <source>
        <dbReference type="ARBA" id="ARBA00023128"/>
    </source>
</evidence>
<evidence type="ECO:0000256" key="2">
    <source>
        <dbReference type="ARBA" id="ARBA00009025"/>
    </source>
</evidence>
<name>A0A1Z1M007_9PLAT</name>
<keyword evidence="7 16" id="KW-0812">Transmembrane</keyword>
<evidence type="ECO:0000256" key="15">
    <source>
        <dbReference type="ARBA" id="ARBA00049551"/>
    </source>
</evidence>
<dbReference type="InterPro" id="IPR003918">
    <property type="entry name" value="NADH_UbQ_OxRdtase"/>
</dbReference>
<organism evidence="18">
    <name type="scientific">Stenostomum sthenum</name>
    <dbReference type="NCBI Taxonomy" id="1611831"/>
    <lineage>
        <taxon>Eukaryota</taxon>
        <taxon>Metazoa</taxon>
        <taxon>Spiralia</taxon>
        <taxon>Lophotrochozoa</taxon>
        <taxon>Platyhelminthes</taxon>
        <taxon>Catenulida</taxon>
        <taxon>Stenostomidae</taxon>
        <taxon>Stenostomum</taxon>
    </lineage>
</organism>
<evidence type="ECO:0000256" key="4">
    <source>
        <dbReference type="ARBA" id="ARBA00021006"/>
    </source>
</evidence>
<keyword evidence="6 16" id="KW-0679">Respiratory chain</keyword>
<dbReference type="GO" id="GO:0015990">
    <property type="term" value="P:electron transport coupled proton transport"/>
    <property type="evidence" value="ECO:0007669"/>
    <property type="project" value="TreeGrafter"/>
</dbReference>
<comment type="catalytic activity">
    <reaction evidence="15 16">
        <text>a ubiquinone + NADH + 5 H(+)(in) = a ubiquinol + NAD(+) + 4 H(+)(out)</text>
        <dbReference type="Rhea" id="RHEA:29091"/>
        <dbReference type="Rhea" id="RHEA-COMP:9565"/>
        <dbReference type="Rhea" id="RHEA-COMP:9566"/>
        <dbReference type="ChEBI" id="CHEBI:15378"/>
        <dbReference type="ChEBI" id="CHEBI:16389"/>
        <dbReference type="ChEBI" id="CHEBI:17976"/>
        <dbReference type="ChEBI" id="CHEBI:57540"/>
        <dbReference type="ChEBI" id="CHEBI:57945"/>
        <dbReference type="EC" id="7.1.1.2"/>
    </reaction>
</comment>
<evidence type="ECO:0000256" key="11">
    <source>
        <dbReference type="ARBA" id="ARBA00023027"/>
    </source>
</evidence>
<keyword evidence="5 16" id="KW-0813">Transport</keyword>
<evidence type="ECO:0000313" key="18">
    <source>
        <dbReference type="EMBL" id="ARW59260.1"/>
    </source>
</evidence>
<feature type="transmembrane region" description="Helical" evidence="16">
    <location>
        <begin position="113"/>
        <end position="134"/>
    </location>
</feature>
<evidence type="ECO:0000259" key="17">
    <source>
        <dbReference type="Pfam" id="PF00361"/>
    </source>
</evidence>
<keyword evidence="11 16" id="KW-0520">NAD</keyword>
<evidence type="ECO:0000256" key="5">
    <source>
        <dbReference type="ARBA" id="ARBA00022448"/>
    </source>
</evidence>
<feature type="transmembrane region" description="Helical" evidence="16">
    <location>
        <begin position="32"/>
        <end position="53"/>
    </location>
</feature>
<evidence type="ECO:0000256" key="6">
    <source>
        <dbReference type="ARBA" id="ARBA00022660"/>
    </source>
</evidence>
<dbReference type="PRINTS" id="PR01437">
    <property type="entry name" value="NUOXDRDTASE4"/>
</dbReference>
<keyword evidence="13 16" id="KW-0496">Mitochondrion</keyword>
<feature type="domain" description="NADH:quinone oxidoreductase/Mrp antiporter transmembrane" evidence="17">
    <location>
        <begin position="80"/>
        <end position="357"/>
    </location>
</feature>
<feature type="transmembrane region" description="Helical" evidence="16">
    <location>
        <begin position="182"/>
        <end position="203"/>
    </location>
</feature>
<dbReference type="PANTHER" id="PTHR43507">
    <property type="entry name" value="NADH-UBIQUINONE OXIDOREDUCTASE CHAIN 4"/>
    <property type="match status" value="1"/>
</dbReference>